<dbReference type="PANTHER" id="PTHR13789:SF309">
    <property type="entry name" value="PUTATIVE (AFU_ORTHOLOGUE AFUA_6G14510)-RELATED"/>
    <property type="match status" value="1"/>
</dbReference>
<keyword evidence="1" id="KW-0560">Oxidoreductase</keyword>
<dbReference type="RefSeq" id="WP_096576821.1">
    <property type="nucleotide sequence ID" value="NZ_CAWNJS010000001.1"/>
</dbReference>
<dbReference type="KEGG" id="ttq:NIES37_29720"/>
<dbReference type="PRINTS" id="PR00420">
    <property type="entry name" value="RNGMNOXGNASE"/>
</dbReference>
<evidence type="ECO:0000259" key="4">
    <source>
        <dbReference type="Pfam" id="PF01494"/>
    </source>
</evidence>
<dbReference type="SUPFAM" id="SSF51905">
    <property type="entry name" value="FAD/NAD(P)-binding domain"/>
    <property type="match status" value="1"/>
</dbReference>
<feature type="region of interest" description="Disordered" evidence="3">
    <location>
        <begin position="92"/>
        <end position="118"/>
    </location>
</feature>
<dbReference type="InterPro" id="IPR050493">
    <property type="entry name" value="FAD-dep_Monooxygenase_BioMet"/>
</dbReference>
<name>A0A1Z4MZV8_9CYAN</name>
<protein>
    <submittedName>
        <fullName evidence="5">Monooxygenase FAD-binding protein</fullName>
    </submittedName>
</protein>
<dbReference type="GO" id="GO:0004497">
    <property type="term" value="F:monooxygenase activity"/>
    <property type="evidence" value="ECO:0007669"/>
    <property type="project" value="UniProtKB-KW"/>
</dbReference>
<dbReference type="Gene3D" id="3.50.50.60">
    <property type="entry name" value="FAD/NAD(P)-binding domain"/>
    <property type="match status" value="2"/>
</dbReference>
<dbReference type="Proteomes" id="UP000218785">
    <property type="component" value="Chromosome"/>
</dbReference>
<keyword evidence="6" id="KW-1185">Reference proteome</keyword>
<keyword evidence="2 5" id="KW-0503">Monooxygenase</keyword>
<evidence type="ECO:0000256" key="2">
    <source>
        <dbReference type="ARBA" id="ARBA00023033"/>
    </source>
</evidence>
<reference evidence="5 6" key="1">
    <citation type="submission" date="2017-06" db="EMBL/GenBank/DDBJ databases">
        <title>Genome sequencing of cyanobaciteial culture collection at National Institute for Environmental Studies (NIES).</title>
        <authorList>
            <person name="Hirose Y."/>
            <person name="Shimura Y."/>
            <person name="Fujisawa T."/>
            <person name="Nakamura Y."/>
            <person name="Kawachi M."/>
        </authorList>
    </citation>
    <scope>NUCLEOTIDE SEQUENCE [LARGE SCALE GENOMIC DNA]</scope>
    <source>
        <strain evidence="5 6">NIES-37</strain>
    </source>
</reference>
<dbReference type="InterPro" id="IPR036188">
    <property type="entry name" value="FAD/NAD-bd_sf"/>
</dbReference>
<evidence type="ECO:0000313" key="5">
    <source>
        <dbReference type="EMBL" id="BAY98994.1"/>
    </source>
</evidence>
<dbReference type="InterPro" id="IPR002938">
    <property type="entry name" value="FAD-bd"/>
</dbReference>
<feature type="compositionally biased region" description="Basic and acidic residues" evidence="3">
    <location>
        <begin position="97"/>
        <end position="110"/>
    </location>
</feature>
<sequence>MNTPQSQSTAYSADTFINKIYDVVIVGAGPVGLATAIGLRKCGIANILVIDQARAFRQVGQVVDLLPNGLKALKYLEPNAYEAVKTASLTFVNSPQPDKEQTAEASEKNPPKPSQEWVSKNFQGKKVRSISLSFDVWFQNYGEGRVSISWYDLQSTLRKLLPEDQVKPNHRCINVVDEPELGCVRLDCLSDASVEANPYAHWADGQKNNDLLAQNLDSVYQNSVTKSFRAKIAVAADGINSTVRRLLYVDSAYQSFAKPEYSGFAAIYCREIPDIPQELRSHLEEKFFAGSPILTVANYDLASQHSFSECPRMMLINRQSILYLLHLPVPLNSLQGKSGKELINLALQELEKAGYPDELKQLVQLSPPENMLQRPYYIHRATGAENIFPAWSAGRIILVGDAAHGMPPFMAQGANQGLEDAMAVTTLINHIAKENDWNNKQAIATAFEKYERLRRPFMEYIQAATLTLFPYSSEQQWQEYNQKVYTRNFDQIITELR</sequence>
<accession>A0A1Z4MZV8</accession>
<gene>
    <name evidence="5" type="ORF">NIES37_29720</name>
</gene>
<evidence type="ECO:0000256" key="3">
    <source>
        <dbReference type="SAM" id="MobiDB-lite"/>
    </source>
</evidence>
<proteinExistence type="predicted"/>
<dbReference type="AlphaFoldDB" id="A0A1Z4MZV8"/>
<evidence type="ECO:0000256" key="1">
    <source>
        <dbReference type="ARBA" id="ARBA00023002"/>
    </source>
</evidence>
<organism evidence="5 6">
    <name type="scientific">Tolypothrix tenuis PCC 7101</name>
    <dbReference type="NCBI Taxonomy" id="231146"/>
    <lineage>
        <taxon>Bacteria</taxon>
        <taxon>Bacillati</taxon>
        <taxon>Cyanobacteriota</taxon>
        <taxon>Cyanophyceae</taxon>
        <taxon>Nostocales</taxon>
        <taxon>Tolypothrichaceae</taxon>
        <taxon>Tolypothrix</taxon>
    </lineage>
</organism>
<dbReference type="Pfam" id="PF01494">
    <property type="entry name" value="FAD_binding_3"/>
    <property type="match status" value="1"/>
</dbReference>
<evidence type="ECO:0000313" key="6">
    <source>
        <dbReference type="Proteomes" id="UP000218785"/>
    </source>
</evidence>
<dbReference type="EMBL" id="AP018248">
    <property type="protein sequence ID" value="BAY98994.1"/>
    <property type="molecule type" value="Genomic_DNA"/>
</dbReference>
<dbReference type="GO" id="GO:0071949">
    <property type="term" value="F:FAD binding"/>
    <property type="evidence" value="ECO:0007669"/>
    <property type="project" value="InterPro"/>
</dbReference>
<dbReference type="PANTHER" id="PTHR13789">
    <property type="entry name" value="MONOOXYGENASE"/>
    <property type="match status" value="1"/>
</dbReference>
<feature type="domain" description="FAD-binding" evidence="4">
    <location>
        <begin position="368"/>
        <end position="458"/>
    </location>
</feature>